<evidence type="ECO:0000313" key="1">
    <source>
        <dbReference type="EMBL" id="KAL3586248.1"/>
    </source>
</evidence>
<reference evidence="1 2" key="1">
    <citation type="journal article" date="2024" name="Plant Biotechnol. J.">
        <title>Genome and CRISPR/Cas9 system of a widespread forest tree (Populus alba) in the world.</title>
        <authorList>
            <person name="Liu Y.J."/>
            <person name="Jiang P.F."/>
            <person name="Han X.M."/>
            <person name="Li X.Y."/>
            <person name="Wang H.M."/>
            <person name="Wang Y.J."/>
            <person name="Wang X.X."/>
            <person name="Zeng Q.Y."/>
        </authorList>
    </citation>
    <scope>NUCLEOTIDE SEQUENCE [LARGE SCALE GENOMIC DNA]</scope>
    <source>
        <strain evidence="2">cv. PAL-ZL1</strain>
    </source>
</reference>
<keyword evidence="2" id="KW-1185">Reference proteome</keyword>
<comment type="caution">
    <text evidence="1">The sequence shown here is derived from an EMBL/GenBank/DDBJ whole genome shotgun (WGS) entry which is preliminary data.</text>
</comment>
<dbReference type="Proteomes" id="UP000309997">
    <property type="component" value="Unassembled WGS sequence"/>
</dbReference>
<name>A0ACC4C5L0_POPAL</name>
<protein>
    <submittedName>
        <fullName evidence="1">Uncharacterized protein</fullName>
    </submittedName>
</protein>
<organism evidence="1 2">
    <name type="scientific">Populus alba</name>
    <name type="common">White poplar</name>
    <dbReference type="NCBI Taxonomy" id="43335"/>
    <lineage>
        <taxon>Eukaryota</taxon>
        <taxon>Viridiplantae</taxon>
        <taxon>Streptophyta</taxon>
        <taxon>Embryophyta</taxon>
        <taxon>Tracheophyta</taxon>
        <taxon>Spermatophyta</taxon>
        <taxon>Magnoliopsida</taxon>
        <taxon>eudicotyledons</taxon>
        <taxon>Gunneridae</taxon>
        <taxon>Pentapetalae</taxon>
        <taxon>rosids</taxon>
        <taxon>fabids</taxon>
        <taxon>Malpighiales</taxon>
        <taxon>Salicaceae</taxon>
        <taxon>Saliceae</taxon>
        <taxon>Populus</taxon>
    </lineage>
</organism>
<evidence type="ECO:0000313" key="2">
    <source>
        <dbReference type="Proteomes" id="UP000309997"/>
    </source>
</evidence>
<sequence>MPISLQSHAFAGNPLKSKTPKPTHPLSPALALETLKTQLVDNSHQSSSLNFKVLPFRKGRPLASSTSTDADLGPKWHLGWISLADCTGLFSASGVEFTGDSLLYLGSSSEQDVDVVYWAIDVSGENSLFSEFDSEQVCFIELRTLMVATDWADEQAMVDLAVAGHAKALLEWHNISRFCGYCGEKTVPTESGRRKQCSNELCRRKVYPRVDPVVIMLVVDRENDRALLGRQSRFVPRMWSCLAGFIEPGESLEEAVRRETWEETAIEVGEVMYHSSQPWPVGPSSMPCQLMVGFFAFAKSLEIKVDKAELEDAQWHSREDVRKALMFAEYEKAQRTAAAKVDQMCKGQSSSSDFNVESGELAPMFFPGPFAIAHRLITSWSVDLSFNSFKTTLRPVKVCQPLTDLSNAGLKGQIPNEISKLVSLDCFVTFEEGQKIVTEAVRRFAVSFVALVKLKESNMECERTNLGKSWCKIDNIKMMAVALKHYGTAMVLDAVNMYLQLILSLLQSYAAADSCMIGELLFLVAAHLSGTGLYKLITSDCS</sequence>
<accession>A0ACC4C5L0</accession>
<gene>
    <name evidence="1" type="ORF">D5086_013115</name>
</gene>
<dbReference type="EMBL" id="RCHU02000006">
    <property type="protein sequence ID" value="KAL3586248.1"/>
    <property type="molecule type" value="Genomic_DNA"/>
</dbReference>
<proteinExistence type="predicted"/>